<accession>A0ABU5T0Q1</accession>
<reference evidence="2 3" key="1">
    <citation type="submission" date="2023-12" db="EMBL/GenBank/DDBJ databases">
        <title>Sinomonas terricola sp. nov, isolated from litchi orchard soil in Guangdong, PR China.</title>
        <authorList>
            <person name="Jiaxin W."/>
            <person name="Yang Z."/>
            <person name="Honghui Z."/>
        </authorList>
    </citation>
    <scope>NUCLEOTIDE SEQUENCE [LARGE SCALE GENOMIC DNA]</scope>
    <source>
        <strain evidence="2 3">JGH33</strain>
    </source>
</reference>
<keyword evidence="1" id="KW-0812">Transmembrane</keyword>
<sequence>MSVPVQKLMPIPPKLRFRIRVVVLLTAEAVVLAWGQAFGAAVVGILVGLPIAWLLWRSDVESGRS</sequence>
<keyword evidence="3" id="KW-1185">Reference proteome</keyword>
<organism evidence="2 3">
    <name type="scientific">Sinomonas terricola</name>
    <dbReference type="NCBI Taxonomy" id="3110330"/>
    <lineage>
        <taxon>Bacteria</taxon>
        <taxon>Bacillati</taxon>
        <taxon>Actinomycetota</taxon>
        <taxon>Actinomycetes</taxon>
        <taxon>Micrococcales</taxon>
        <taxon>Micrococcaceae</taxon>
        <taxon>Sinomonas</taxon>
    </lineage>
</organism>
<evidence type="ECO:0000256" key="1">
    <source>
        <dbReference type="SAM" id="Phobius"/>
    </source>
</evidence>
<protein>
    <submittedName>
        <fullName evidence="2">Uncharacterized protein</fullName>
    </submittedName>
</protein>
<evidence type="ECO:0000313" key="2">
    <source>
        <dbReference type="EMBL" id="MEA5453229.1"/>
    </source>
</evidence>
<dbReference type="RefSeq" id="WP_323276996.1">
    <property type="nucleotide sequence ID" value="NZ_JAYGGQ010000001.1"/>
</dbReference>
<dbReference type="EMBL" id="JAYGGQ010000001">
    <property type="protein sequence ID" value="MEA5453229.1"/>
    <property type="molecule type" value="Genomic_DNA"/>
</dbReference>
<evidence type="ECO:0000313" key="3">
    <source>
        <dbReference type="Proteomes" id="UP001304769"/>
    </source>
</evidence>
<comment type="caution">
    <text evidence="2">The sequence shown here is derived from an EMBL/GenBank/DDBJ whole genome shotgun (WGS) entry which is preliminary data.</text>
</comment>
<name>A0ABU5T0Q1_9MICC</name>
<dbReference type="Proteomes" id="UP001304769">
    <property type="component" value="Unassembled WGS sequence"/>
</dbReference>
<feature type="transmembrane region" description="Helical" evidence="1">
    <location>
        <begin position="21"/>
        <end position="54"/>
    </location>
</feature>
<keyword evidence="1" id="KW-1133">Transmembrane helix</keyword>
<gene>
    <name evidence="2" type="ORF">SPF06_00705</name>
</gene>
<proteinExistence type="predicted"/>
<keyword evidence="1" id="KW-0472">Membrane</keyword>